<organism evidence="3 4">
    <name type="scientific">Neolewinella xylanilytica</name>
    <dbReference type="NCBI Taxonomy" id="1514080"/>
    <lineage>
        <taxon>Bacteria</taxon>
        <taxon>Pseudomonadati</taxon>
        <taxon>Bacteroidota</taxon>
        <taxon>Saprospiria</taxon>
        <taxon>Saprospirales</taxon>
        <taxon>Lewinellaceae</taxon>
        <taxon>Neolewinella</taxon>
    </lineage>
</organism>
<name>A0A2S6I326_9BACT</name>
<reference evidence="3 4" key="1">
    <citation type="submission" date="2018-02" db="EMBL/GenBank/DDBJ databases">
        <title>Genomic Encyclopedia of Archaeal and Bacterial Type Strains, Phase II (KMG-II): from individual species to whole genera.</title>
        <authorList>
            <person name="Goeker M."/>
        </authorList>
    </citation>
    <scope>NUCLEOTIDE SEQUENCE [LARGE SCALE GENOMIC DNA]</scope>
    <source>
        <strain evidence="3 4">DSM 29526</strain>
    </source>
</reference>
<evidence type="ECO:0000256" key="1">
    <source>
        <dbReference type="SAM" id="SignalP"/>
    </source>
</evidence>
<evidence type="ECO:0000259" key="2">
    <source>
        <dbReference type="Pfam" id="PF13568"/>
    </source>
</evidence>
<comment type="caution">
    <text evidence="3">The sequence shown here is derived from an EMBL/GenBank/DDBJ whole genome shotgun (WGS) entry which is preliminary data.</text>
</comment>
<dbReference type="Proteomes" id="UP000237662">
    <property type="component" value="Unassembled WGS sequence"/>
</dbReference>
<accession>A0A2S6I326</accession>
<evidence type="ECO:0000313" key="4">
    <source>
        <dbReference type="Proteomes" id="UP000237662"/>
    </source>
</evidence>
<gene>
    <name evidence="3" type="ORF">CLV84_2478</name>
</gene>
<feature type="domain" description="Outer membrane protein beta-barrel" evidence="2">
    <location>
        <begin position="23"/>
        <end position="212"/>
    </location>
</feature>
<feature type="signal peptide" evidence="1">
    <location>
        <begin position="1"/>
        <end position="20"/>
    </location>
</feature>
<keyword evidence="4" id="KW-1185">Reference proteome</keyword>
<dbReference type="AlphaFoldDB" id="A0A2S6I326"/>
<sequence length="250" mass="27230">MYKKLTLLFGAFLLSVCVSAQLGIKAGVTLGGTYGSSEEFNGDKIESIDPAVGYQFGITAQVVDLPLFKLNAELLYENRRGQKHANFTIPASEQVSVNTDIRFRNSFEYLSLPLLATFGGDKFNIYVGPSFSYLLAASSDVTTRTTVSPAQAAGSGGLPSNATAETEIDFIEDYEDSYINRFNVAANVGVMFPILPRTSLDIRVYHTLTDITNDDEDRSIIDRAIGNPDPGLRDDNDSSVGVQANLVFHF</sequence>
<proteinExistence type="predicted"/>
<protein>
    <submittedName>
        <fullName evidence="3">Outer membrane protein with beta-barrel domain</fullName>
    </submittedName>
</protein>
<dbReference type="RefSeq" id="WP_170067680.1">
    <property type="nucleotide sequence ID" value="NZ_PTJC01000006.1"/>
</dbReference>
<dbReference type="Pfam" id="PF13568">
    <property type="entry name" value="OMP_b-brl_2"/>
    <property type="match status" value="1"/>
</dbReference>
<evidence type="ECO:0000313" key="3">
    <source>
        <dbReference type="EMBL" id="PPK85577.1"/>
    </source>
</evidence>
<dbReference type="InterPro" id="IPR025665">
    <property type="entry name" value="Beta-barrel_OMP_2"/>
</dbReference>
<feature type="chain" id="PRO_5015493128" evidence="1">
    <location>
        <begin position="21"/>
        <end position="250"/>
    </location>
</feature>
<keyword evidence="1" id="KW-0732">Signal</keyword>
<dbReference type="EMBL" id="PTJC01000006">
    <property type="protein sequence ID" value="PPK85577.1"/>
    <property type="molecule type" value="Genomic_DNA"/>
</dbReference>